<dbReference type="KEGG" id="csci:HDCHBGLK_02998"/>
<dbReference type="RefSeq" id="WP_004606095.1">
    <property type="nucleotide sequence ID" value="NZ_CP036170.1"/>
</dbReference>
<dbReference type="STRING" id="411468.CLOSCI_00544"/>
<dbReference type="eggNOG" id="ENOG5030FYG">
    <property type="taxonomic scope" value="Bacteria"/>
</dbReference>
<proteinExistence type="predicted"/>
<dbReference type="GeneID" id="62697183"/>
<dbReference type="AlphaFoldDB" id="B0NAS5"/>
<evidence type="ECO:0000313" key="2">
    <source>
        <dbReference type="Proteomes" id="UP000289664"/>
    </source>
</evidence>
<accession>B0NAS5</accession>
<gene>
    <name evidence="1" type="ORF">HDCHBGLK_02998</name>
</gene>
<dbReference type="Proteomes" id="UP000289664">
    <property type="component" value="Chromosome"/>
</dbReference>
<reference evidence="1 2" key="1">
    <citation type="journal article" date="2019" name="Appl. Environ. Microbiol.">
        <title>Clostridium scindens ATCC 35704: integration of nutritional requirements, the complete genome sequence, and global transcriptional responses to bile acids.</title>
        <authorList>
            <person name="Devendran S."/>
            <person name="Shrestha R."/>
            <person name="Alves J.M.P."/>
            <person name="Wolf P.G."/>
            <person name="Ly L."/>
            <person name="Hernandez A.G."/>
            <person name="Mendez-Garcia C."/>
            <person name="Inboden A."/>
            <person name="Wiley J."/>
            <person name="Paul O."/>
            <person name="Allen A."/>
            <person name="Springer E."/>
            <person name="Wright C.L."/>
            <person name="Fields C.J."/>
            <person name="Daniel S.L."/>
            <person name="Ridlon J.M."/>
        </authorList>
    </citation>
    <scope>NUCLEOTIDE SEQUENCE [LARGE SCALE GENOMIC DNA]</scope>
    <source>
        <strain evidence="1 2">ATCC 35704</strain>
    </source>
</reference>
<dbReference type="OrthoDB" id="2061576at2"/>
<evidence type="ECO:0000313" key="1">
    <source>
        <dbReference type="EMBL" id="QBF75587.1"/>
    </source>
</evidence>
<protein>
    <submittedName>
        <fullName evidence="1">Uncharacterized protein</fullName>
    </submittedName>
</protein>
<keyword evidence="2" id="KW-1185">Reference proteome</keyword>
<organism evidence="1 2">
    <name type="scientific">Clostridium scindens (strain ATCC 35704 / DSM 5676 / VPI 13733 / 19)</name>
    <dbReference type="NCBI Taxonomy" id="411468"/>
    <lineage>
        <taxon>Bacteria</taxon>
        <taxon>Bacillati</taxon>
        <taxon>Bacillota</taxon>
        <taxon>Clostridia</taxon>
        <taxon>Lachnospirales</taxon>
        <taxon>Lachnospiraceae</taxon>
    </lineage>
</organism>
<dbReference type="HOGENOM" id="CLU_2141565_0_0_9"/>
<sequence length="112" mass="13057">MTTFEDVLKRAEGLGLPFAHNQFIPTNKNPVPDPPFLVWLSSEQQRGDDAKNRIRQIEGSLELYTEKREDPALEKRIEEEVLFDVEFRKYQAQIPGEDTLQTAYDFTITQKK</sequence>
<name>B0NAS5_CLOS5</name>
<dbReference type="EMBL" id="CP036170">
    <property type="protein sequence ID" value="QBF75587.1"/>
    <property type="molecule type" value="Genomic_DNA"/>
</dbReference>